<dbReference type="EMBL" id="CABVIC010000001">
    <property type="protein sequence ID" value="VVO69753.1"/>
    <property type="molecule type" value="Genomic_DNA"/>
</dbReference>
<evidence type="ECO:0000313" key="2">
    <source>
        <dbReference type="Proteomes" id="UP000326067"/>
    </source>
</evidence>
<organism evidence="1 2">
    <name type="scientific">Pseudomonas fluorescens</name>
    <dbReference type="NCBI Taxonomy" id="294"/>
    <lineage>
        <taxon>Bacteria</taxon>
        <taxon>Pseudomonadati</taxon>
        <taxon>Pseudomonadota</taxon>
        <taxon>Gammaproteobacteria</taxon>
        <taxon>Pseudomonadales</taxon>
        <taxon>Pseudomonadaceae</taxon>
        <taxon>Pseudomonas</taxon>
    </lineage>
</organism>
<name>A0A5E7IDF6_PSEFL</name>
<dbReference type="AlphaFoldDB" id="A0A5E7IDF6"/>
<protein>
    <submittedName>
        <fullName evidence="1">Uncharacterized protein</fullName>
    </submittedName>
</protein>
<dbReference type="Proteomes" id="UP000326067">
    <property type="component" value="Unassembled WGS sequence"/>
</dbReference>
<reference evidence="1 2" key="1">
    <citation type="submission" date="2019-09" db="EMBL/GenBank/DDBJ databases">
        <authorList>
            <person name="Chandra G."/>
            <person name="Truman W A."/>
        </authorList>
    </citation>
    <scope>NUCLEOTIDE SEQUENCE [LARGE SCALE GENOMIC DNA]</scope>
    <source>
        <strain evidence="1">PS847</strain>
    </source>
</reference>
<accession>A0A5E7IDF6</accession>
<gene>
    <name evidence="1" type="ORF">PS847_01243</name>
</gene>
<proteinExistence type="predicted"/>
<evidence type="ECO:0000313" key="1">
    <source>
        <dbReference type="EMBL" id="VVO69753.1"/>
    </source>
</evidence>
<dbReference type="RefSeq" id="WP_150635485.1">
    <property type="nucleotide sequence ID" value="NZ_CABVIC010000001.1"/>
</dbReference>
<sequence>MTIDKQKLQKLLWAEAASFRADCADWKRNTEALQEFLGEKTVEEVALELLAENERLATQVRLAGVSAEVTVHQEVGRAITETLALTIERDRLKAENEVLRSIAEKHQIRLETVRCLLGASVPSDSELDIAICAAMRVGGQP</sequence>